<dbReference type="eggNOG" id="ENOG502S9KE">
    <property type="taxonomic scope" value="Eukaryota"/>
</dbReference>
<dbReference type="GeneID" id="93612792"/>
<sequence>MLSSKLYSSIARTGVRYSHHAATAKSVPSPRGHIQDVESFLKSIGRNCEDFASKFESSDEE</sequence>
<organism evidence="2 3">
    <name type="scientific">Rhizopus delemar (strain RA 99-880 / ATCC MYA-4621 / FGSC 9543 / NRRL 43880)</name>
    <name type="common">Mucormycosis agent</name>
    <name type="synonym">Rhizopus arrhizus var. delemar</name>
    <dbReference type="NCBI Taxonomy" id="246409"/>
    <lineage>
        <taxon>Eukaryota</taxon>
        <taxon>Fungi</taxon>
        <taxon>Fungi incertae sedis</taxon>
        <taxon>Mucoromycota</taxon>
        <taxon>Mucoromycotina</taxon>
        <taxon>Mucoromycetes</taxon>
        <taxon>Mucorales</taxon>
        <taxon>Mucorineae</taxon>
        <taxon>Rhizopodaceae</taxon>
        <taxon>Rhizopus</taxon>
    </lineage>
</organism>
<dbReference type="InParanoid" id="I1BY36"/>
<accession>I1BY36</accession>
<feature type="domain" description="Small ribosomal subunit protein mS41 SAM" evidence="1">
    <location>
        <begin position="26"/>
        <end position="57"/>
    </location>
</feature>
<gene>
    <name evidence="2" type="ORF">RO3G_05821</name>
</gene>
<keyword evidence="3" id="KW-1185">Reference proteome</keyword>
<protein>
    <recommendedName>
        <fullName evidence="1">Small ribosomal subunit protein mS41 SAM domain-containing protein</fullName>
    </recommendedName>
</protein>
<name>I1BY36_RHIO9</name>
<dbReference type="STRING" id="246409.I1BY36"/>
<dbReference type="InterPro" id="IPR019083">
    <property type="entry name" value="SAM_Ribosomal_mS41"/>
</dbReference>
<dbReference type="RefSeq" id="XP_067516512.1">
    <property type="nucleotide sequence ID" value="XM_067660411.1"/>
</dbReference>
<reference evidence="2 3" key="1">
    <citation type="journal article" date="2009" name="PLoS Genet.">
        <title>Genomic analysis of the basal lineage fungus Rhizopus oryzae reveals a whole-genome duplication.</title>
        <authorList>
            <person name="Ma L.-J."/>
            <person name="Ibrahim A.S."/>
            <person name="Skory C."/>
            <person name="Grabherr M.G."/>
            <person name="Burger G."/>
            <person name="Butler M."/>
            <person name="Elias M."/>
            <person name="Idnurm A."/>
            <person name="Lang B.F."/>
            <person name="Sone T."/>
            <person name="Abe A."/>
            <person name="Calvo S.E."/>
            <person name="Corrochano L.M."/>
            <person name="Engels R."/>
            <person name="Fu J."/>
            <person name="Hansberg W."/>
            <person name="Kim J.-M."/>
            <person name="Kodira C.D."/>
            <person name="Koehrsen M.J."/>
            <person name="Liu B."/>
            <person name="Miranda-Saavedra D."/>
            <person name="O'Leary S."/>
            <person name="Ortiz-Castellanos L."/>
            <person name="Poulter R."/>
            <person name="Rodriguez-Romero J."/>
            <person name="Ruiz-Herrera J."/>
            <person name="Shen Y.-Q."/>
            <person name="Zeng Q."/>
            <person name="Galagan J."/>
            <person name="Birren B.W."/>
            <person name="Cuomo C.A."/>
            <person name="Wickes B.L."/>
        </authorList>
    </citation>
    <scope>NUCLEOTIDE SEQUENCE [LARGE SCALE GENOMIC DNA]</scope>
    <source>
        <strain evidence="3">RA 99-880 / ATCC MYA-4621 / FGSC 9543 / NRRL 43880</strain>
    </source>
</reference>
<dbReference type="AlphaFoldDB" id="I1BY36"/>
<dbReference type="Pfam" id="PF09597">
    <property type="entry name" value="SAM_Ribosomal_mS41"/>
    <property type="match status" value="1"/>
</dbReference>
<evidence type="ECO:0000259" key="1">
    <source>
        <dbReference type="Pfam" id="PF09597"/>
    </source>
</evidence>
<dbReference type="VEuPathDB" id="FungiDB:RO3G_05821"/>
<evidence type="ECO:0000313" key="3">
    <source>
        <dbReference type="Proteomes" id="UP000009138"/>
    </source>
</evidence>
<proteinExistence type="predicted"/>
<dbReference type="EMBL" id="CH476735">
    <property type="protein sequence ID" value="EIE81116.1"/>
    <property type="molecule type" value="Genomic_DNA"/>
</dbReference>
<evidence type="ECO:0000313" key="2">
    <source>
        <dbReference type="EMBL" id="EIE81116.1"/>
    </source>
</evidence>
<dbReference type="OrthoDB" id="18595at2759"/>
<dbReference type="Proteomes" id="UP000009138">
    <property type="component" value="Unassembled WGS sequence"/>
</dbReference>